<evidence type="ECO:0000256" key="2">
    <source>
        <dbReference type="ARBA" id="ARBA00004651"/>
    </source>
</evidence>
<feature type="domain" description="Cytochrome b561 bacterial/Ni-hydrogenase" evidence="14">
    <location>
        <begin position="10"/>
        <end position="180"/>
    </location>
</feature>
<sequence length="187" mass="21141">MSWRNTAQDWSTPIKLLHWLLALAVIAMAVMGLVMKYGDFTPVERIRLYTLHKSVGLTILVLALLRLLIRLLDRGRPLLPPMPRWQHLAASFSHVALYVVLIGMPLTGWLYNSASGFPLQWFGQFKVPALVERSAELKALAGGLHFAGLIVLVIVLLMHAGAALQHHFVNRDNVLRSMLPRSRRNRR</sequence>
<keyword evidence="10" id="KW-0408">Iron</keyword>
<protein>
    <submittedName>
        <fullName evidence="15">Cytochrome b561</fullName>
    </submittedName>
</protein>
<evidence type="ECO:0000256" key="10">
    <source>
        <dbReference type="ARBA" id="ARBA00023004"/>
    </source>
</evidence>
<comment type="cofactor">
    <cofactor evidence="1">
        <name>heme b</name>
        <dbReference type="ChEBI" id="CHEBI:60344"/>
    </cofactor>
</comment>
<accession>A0A4R3LG48</accession>
<feature type="transmembrane region" description="Helical" evidence="13">
    <location>
        <begin position="16"/>
        <end position="35"/>
    </location>
</feature>
<dbReference type="GO" id="GO:0022904">
    <property type="term" value="P:respiratory electron transport chain"/>
    <property type="evidence" value="ECO:0007669"/>
    <property type="project" value="InterPro"/>
</dbReference>
<dbReference type="SUPFAM" id="SSF81342">
    <property type="entry name" value="Transmembrane di-heme cytochromes"/>
    <property type="match status" value="1"/>
</dbReference>
<evidence type="ECO:0000256" key="12">
    <source>
        <dbReference type="ARBA" id="ARBA00037975"/>
    </source>
</evidence>
<evidence type="ECO:0000256" key="1">
    <source>
        <dbReference type="ARBA" id="ARBA00001970"/>
    </source>
</evidence>
<evidence type="ECO:0000313" key="16">
    <source>
        <dbReference type="Proteomes" id="UP000294599"/>
    </source>
</evidence>
<evidence type="ECO:0000256" key="7">
    <source>
        <dbReference type="ARBA" id="ARBA00022723"/>
    </source>
</evidence>
<keyword evidence="6 13" id="KW-0812">Transmembrane</keyword>
<dbReference type="InterPro" id="IPR011577">
    <property type="entry name" value="Cyt_b561_bac/Ni-Hgenase"/>
</dbReference>
<dbReference type="EMBL" id="SMAF01000008">
    <property type="protein sequence ID" value="TCS98438.1"/>
    <property type="molecule type" value="Genomic_DNA"/>
</dbReference>
<organism evidence="15 16">
    <name type="scientific">Pseudofulvimonas gallinarii</name>
    <dbReference type="NCBI Taxonomy" id="634155"/>
    <lineage>
        <taxon>Bacteria</taxon>
        <taxon>Pseudomonadati</taxon>
        <taxon>Pseudomonadota</taxon>
        <taxon>Gammaproteobacteria</taxon>
        <taxon>Lysobacterales</taxon>
        <taxon>Rhodanobacteraceae</taxon>
        <taxon>Pseudofulvimonas</taxon>
    </lineage>
</organism>
<dbReference type="Gene3D" id="1.20.950.20">
    <property type="entry name" value="Transmembrane di-heme cytochromes, Chain C"/>
    <property type="match status" value="1"/>
</dbReference>
<evidence type="ECO:0000256" key="11">
    <source>
        <dbReference type="ARBA" id="ARBA00023136"/>
    </source>
</evidence>
<keyword evidence="16" id="KW-1185">Reference proteome</keyword>
<evidence type="ECO:0000313" key="15">
    <source>
        <dbReference type="EMBL" id="TCS98438.1"/>
    </source>
</evidence>
<dbReference type="GO" id="GO:0046872">
    <property type="term" value="F:metal ion binding"/>
    <property type="evidence" value="ECO:0007669"/>
    <property type="project" value="UniProtKB-KW"/>
</dbReference>
<dbReference type="GO" id="GO:0009055">
    <property type="term" value="F:electron transfer activity"/>
    <property type="evidence" value="ECO:0007669"/>
    <property type="project" value="InterPro"/>
</dbReference>
<dbReference type="InterPro" id="IPR052168">
    <property type="entry name" value="Cytochrome_b561_oxidase"/>
</dbReference>
<name>A0A4R3LG48_9GAMM</name>
<evidence type="ECO:0000256" key="4">
    <source>
        <dbReference type="ARBA" id="ARBA00022475"/>
    </source>
</evidence>
<dbReference type="AlphaFoldDB" id="A0A4R3LG48"/>
<dbReference type="OrthoDB" id="8589936at2"/>
<evidence type="ECO:0000256" key="8">
    <source>
        <dbReference type="ARBA" id="ARBA00022982"/>
    </source>
</evidence>
<reference evidence="15 16" key="1">
    <citation type="submission" date="2019-03" db="EMBL/GenBank/DDBJ databases">
        <title>Genomic Encyclopedia of Type Strains, Phase IV (KMG-IV): sequencing the most valuable type-strain genomes for metagenomic binning, comparative biology and taxonomic classification.</title>
        <authorList>
            <person name="Goeker M."/>
        </authorList>
    </citation>
    <scope>NUCLEOTIDE SEQUENCE [LARGE SCALE GENOMIC DNA]</scope>
    <source>
        <strain evidence="15 16">DSM 21944</strain>
    </source>
</reference>
<feature type="transmembrane region" description="Helical" evidence="13">
    <location>
        <begin position="55"/>
        <end position="72"/>
    </location>
</feature>
<dbReference type="GO" id="GO:0005886">
    <property type="term" value="C:plasma membrane"/>
    <property type="evidence" value="ECO:0007669"/>
    <property type="project" value="UniProtKB-SubCell"/>
</dbReference>
<dbReference type="Pfam" id="PF01292">
    <property type="entry name" value="Ni_hydr_CYTB"/>
    <property type="match status" value="1"/>
</dbReference>
<evidence type="ECO:0000256" key="5">
    <source>
        <dbReference type="ARBA" id="ARBA00022617"/>
    </source>
</evidence>
<evidence type="ECO:0000256" key="9">
    <source>
        <dbReference type="ARBA" id="ARBA00022989"/>
    </source>
</evidence>
<comment type="subcellular location">
    <subcellularLocation>
        <location evidence="2">Cell membrane</location>
        <topology evidence="2">Multi-pass membrane protein</topology>
    </subcellularLocation>
</comment>
<feature type="transmembrane region" description="Helical" evidence="13">
    <location>
        <begin position="144"/>
        <end position="164"/>
    </location>
</feature>
<keyword evidence="8" id="KW-0249">Electron transport</keyword>
<gene>
    <name evidence="15" type="ORF">EDC25_10817</name>
</gene>
<feature type="transmembrane region" description="Helical" evidence="13">
    <location>
        <begin position="92"/>
        <end position="111"/>
    </location>
</feature>
<dbReference type="GO" id="GO:0020037">
    <property type="term" value="F:heme binding"/>
    <property type="evidence" value="ECO:0007669"/>
    <property type="project" value="TreeGrafter"/>
</dbReference>
<keyword evidence="11 13" id="KW-0472">Membrane</keyword>
<comment type="similarity">
    <text evidence="12">Belongs to the cytochrome b561 family.</text>
</comment>
<dbReference type="PANTHER" id="PTHR30529">
    <property type="entry name" value="CYTOCHROME B561"/>
    <property type="match status" value="1"/>
</dbReference>
<dbReference type="Proteomes" id="UP000294599">
    <property type="component" value="Unassembled WGS sequence"/>
</dbReference>
<keyword evidence="7" id="KW-0479">Metal-binding</keyword>
<evidence type="ECO:0000259" key="14">
    <source>
        <dbReference type="Pfam" id="PF01292"/>
    </source>
</evidence>
<dbReference type="InterPro" id="IPR016174">
    <property type="entry name" value="Di-haem_cyt_TM"/>
</dbReference>
<proteinExistence type="inferred from homology"/>
<dbReference type="RefSeq" id="WP_132577369.1">
    <property type="nucleotide sequence ID" value="NZ_JBHLWF010000087.1"/>
</dbReference>
<dbReference type="PANTHER" id="PTHR30529:SF7">
    <property type="entry name" value="CYTOCHROME B561 BACTERIAL_NI-HYDROGENASE DOMAIN-CONTAINING PROTEIN"/>
    <property type="match status" value="1"/>
</dbReference>
<keyword evidence="9 13" id="KW-1133">Transmembrane helix</keyword>
<evidence type="ECO:0000256" key="13">
    <source>
        <dbReference type="SAM" id="Phobius"/>
    </source>
</evidence>
<keyword evidence="4" id="KW-1003">Cell membrane</keyword>
<evidence type="ECO:0000256" key="6">
    <source>
        <dbReference type="ARBA" id="ARBA00022692"/>
    </source>
</evidence>
<comment type="caution">
    <text evidence="15">The sequence shown here is derived from an EMBL/GenBank/DDBJ whole genome shotgun (WGS) entry which is preliminary data.</text>
</comment>
<evidence type="ECO:0000256" key="3">
    <source>
        <dbReference type="ARBA" id="ARBA00022448"/>
    </source>
</evidence>
<keyword evidence="5" id="KW-0349">Heme</keyword>
<keyword evidence="3" id="KW-0813">Transport</keyword>